<evidence type="ECO:0000313" key="2">
    <source>
        <dbReference type="Proteomes" id="UP000264492"/>
    </source>
</evidence>
<dbReference type="AlphaFoldDB" id="A0A371K0L8"/>
<accession>A0A371K0L8</accession>
<reference evidence="1 2" key="1">
    <citation type="submission" date="2018-08" db="EMBL/GenBank/DDBJ databases">
        <title>Lysobacter sp. zong2l5, whole genome shotgun sequence.</title>
        <authorList>
            <person name="Zhang X."/>
            <person name="Feng G."/>
            <person name="Zhu H."/>
        </authorList>
    </citation>
    <scope>NUCLEOTIDE SEQUENCE [LARGE SCALE GENOMIC DNA]</scope>
    <source>
        <strain evidence="2">zong2l5</strain>
    </source>
</reference>
<dbReference type="Pfam" id="PF07275">
    <property type="entry name" value="ArdA"/>
    <property type="match status" value="1"/>
</dbReference>
<dbReference type="Proteomes" id="UP000264492">
    <property type="component" value="Unassembled WGS sequence"/>
</dbReference>
<gene>
    <name evidence="1" type="ORF">DX914_14685</name>
</gene>
<organism evidence="1 2">
    <name type="scientific">Lysobacter silvisoli</name>
    <dbReference type="NCBI Taxonomy" id="2293254"/>
    <lineage>
        <taxon>Bacteria</taxon>
        <taxon>Pseudomonadati</taxon>
        <taxon>Pseudomonadota</taxon>
        <taxon>Gammaproteobacteria</taxon>
        <taxon>Lysobacterales</taxon>
        <taxon>Lysobacteraceae</taxon>
        <taxon>Lysobacter</taxon>
    </lineage>
</organism>
<evidence type="ECO:0008006" key="3">
    <source>
        <dbReference type="Google" id="ProtNLM"/>
    </source>
</evidence>
<evidence type="ECO:0000313" key="1">
    <source>
        <dbReference type="EMBL" id="RDZ27469.1"/>
    </source>
</evidence>
<comment type="caution">
    <text evidence="1">The sequence shown here is derived from an EMBL/GenBank/DDBJ whole genome shotgun (WGS) entry which is preliminary data.</text>
</comment>
<name>A0A371K0L8_9GAMM</name>
<sequence length="175" mass="19118">MCGPSFVWRFPMTRILLSVRAAGAEDSRHDQKWVEVADADVIRRTIAQSLGGSHQEGAQDWCVLAYEGLPDFGPHPDLDELLAWLDAVDEYGPAFEALWATGAFGRVLQAAEAFADSYQGTYADAASWASHTLALLGHRIDAQTDLDAYARASVAKGRVRLMPAVDGGIHVFWND</sequence>
<dbReference type="EMBL" id="QTSU01000002">
    <property type="protein sequence ID" value="RDZ27469.1"/>
    <property type="molecule type" value="Genomic_DNA"/>
</dbReference>
<keyword evidence="2" id="KW-1185">Reference proteome</keyword>
<dbReference type="InterPro" id="IPR009899">
    <property type="entry name" value="ArdA"/>
</dbReference>
<proteinExistence type="predicted"/>
<protein>
    <recommendedName>
        <fullName evidence="3">Antirestriction protein ArdA</fullName>
    </recommendedName>
</protein>